<sequence length="94" mass="10173">MHVKYTALVAHLKQHPGTWAKVRTTDTEAGAWAAAHQIKNGRRAAFRPPKEFESYTDGCVVMARYIGHTPALASPVATNYCTSCGAHNPGPEVP</sequence>
<accession>A0ABV8QZS5</accession>
<evidence type="ECO:0000313" key="2">
    <source>
        <dbReference type="Proteomes" id="UP001595773"/>
    </source>
</evidence>
<dbReference type="RefSeq" id="WP_230067748.1">
    <property type="nucleotide sequence ID" value="NZ_BAABLL010000001.1"/>
</dbReference>
<reference evidence="2" key="1">
    <citation type="journal article" date="2019" name="Int. J. Syst. Evol. Microbiol.">
        <title>The Global Catalogue of Microorganisms (GCM) 10K type strain sequencing project: providing services to taxonomists for standard genome sequencing and annotation.</title>
        <authorList>
            <consortium name="The Broad Institute Genomics Platform"/>
            <consortium name="The Broad Institute Genome Sequencing Center for Infectious Disease"/>
            <person name="Wu L."/>
            <person name="Ma J."/>
        </authorList>
    </citation>
    <scope>NUCLEOTIDE SEQUENCE [LARGE SCALE GENOMIC DNA]</scope>
    <source>
        <strain evidence="2">CGMCC 1.10698</strain>
    </source>
</reference>
<proteinExistence type="predicted"/>
<organism evidence="1 2">
    <name type="scientific">Arthrobacter cryoconiti</name>
    <dbReference type="NCBI Taxonomy" id="748907"/>
    <lineage>
        <taxon>Bacteria</taxon>
        <taxon>Bacillati</taxon>
        <taxon>Actinomycetota</taxon>
        <taxon>Actinomycetes</taxon>
        <taxon>Micrococcales</taxon>
        <taxon>Micrococcaceae</taxon>
        <taxon>Arthrobacter</taxon>
    </lineage>
</organism>
<dbReference type="EMBL" id="JBHSCQ010000004">
    <property type="protein sequence ID" value="MFC4264574.1"/>
    <property type="molecule type" value="Genomic_DNA"/>
</dbReference>
<protein>
    <submittedName>
        <fullName evidence="1">Uncharacterized protein</fullName>
    </submittedName>
</protein>
<keyword evidence="2" id="KW-1185">Reference proteome</keyword>
<dbReference type="Proteomes" id="UP001595773">
    <property type="component" value="Unassembled WGS sequence"/>
</dbReference>
<comment type="caution">
    <text evidence="1">The sequence shown here is derived from an EMBL/GenBank/DDBJ whole genome shotgun (WGS) entry which is preliminary data.</text>
</comment>
<evidence type="ECO:0000313" key="1">
    <source>
        <dbReference type="EMBL" id="MFC4264574.1"/>
    </source>
</evidence>
<name>A0ABV8QZS5_9MICC</name>
<gene>
    <name evidence="1" type="ORF">ACFOW9_03055</name>
</gene>